<feature type="compositionally biased region" description="Basic and acidic residues" evidence="1">
    <location>
        <begin position="96"/>
        <end position="106"/>
    </location>
</feature>
<sequence>MKAILIAASVIAPLVVGVTGLIKTQVKNYDILPVINVIAGILLGVLFALSFVQEDLVLYAWAGAVAGLAASGLFDLGSSVINHDNNPPDYGDGQSETEKTIYQHKD</sequence>
<dbReference type="EMBL" id="QRMZ01000008">
    <property type="protein sequence ID" value="RHK06719.1"/>
    <property type="molecule type" value="Genomic_DNA"/>
</dbReference>
<reference evidence="3 4" key="1">
    <citation type="submission" date="2018-08" db="EMBL/GenBank/DDBJ databases">
        <title>A genome reference for cultivated species of the human gut microbiota.</title>
        <authorList>
            <person name="Zou Y."/>
            <person name="Xue W."/>
            <person name="Luo G."/>
        </authorList>
    </citation>
    <scope>NUCLEOTIDE SEQUENCE [LARGE SCALE GENOMIC DNA]</scope>
    <source>
        <strain evidence="3 4">AF48-16</strain>
    </source>
</reference>
<comment type="caution">
    <text evidence="3">The sequence shown here is derived from an EMBL/GenBank/DDBJ whole genome shotgun (WGS) entry which is preliminary data.</text>
</comment>
<keyword evidence="2" id="KW-0472">Membrane</keyword>
<evidence type="ECO:0000256" key="2">
    <source>
        <dbReference type="SAM" id="Phobius"/>
    </source>
</evidence>
<protein>
    <recommendedName>
        <fullName evidence="5">Holin</fullName>
    </recommendedName>
</protein>
<evidence type="ECO:0000256" key="1">
    <source>
        <dbReference type="SAM" id="MobiDB-lite"/>
    </source>
</evidence>
<feature type="transmembrane region" description="Helical" evidence="2">
    <location>
        <begin position="56"/>
        <end position="74"/>
    </location>
</feature>
<dbReference type="InterPro" id="IPR009708">
    <property type="entry name" value="Phage_A118_holin/antiholin"/>
</dbReference>
<name>A0A415ETU7_ENTCA</name>
<feature type="transmembrane region" description="Helical" evidence="2">
    <location>
        <begin position="30"/>
        <end position="49"/>
    </location>
</feature>
<dbReference type="Pfam" id="PF06946">
    <property type="entry name" value="Phage_holin_5_1"/>
    <property type="match status" value="1"/>
</dbReference>
<evidence type="ECO:0000313" key="3">
    <source>
        <dbReference type="EMBL" id="RHK06719.1"/>
    </source>
</evidence>
<evidence type="ECO:0000313" key="4">
    <source>
        <dbReference type="Proteomes" id="UP000286288"/>
    </source>
</evidence>
<keyword evidence="2" id="KW-0812">Transmembrane</keyword>
<feature type="region of interest" description="Disordered" evidence="1">
    <location>
        <begin position="85"/>
        <end position="106"/>
    </location>
</feature>
<gene>
    <name evidence="3" type="ORF">DW084_07615</name>
</gene>
<organism evidence="3 4">
    <name type="scientific">Enterococcus casseliflavus</name>
    <name type="common">Enterococcus flavescens</name>
    <dbReference type="NCBI Taxonomy" id="37734"/>
    <lineage>
        <taxon>Bacteria</taxon>
        <taxon>Bacillati</taxon>
        <taxon>Bacillota</taxon>
        <taxon>Bacilli</taxon>
        <taxon>Lactobacillales</taxon>
        <taxon>Enterococcaceae</taxon>
        <taxon>Enterococcus</taxon>
    </lineage>
</organism>
<dbReference type="AlphaFoldDB" id="A0A415ETU7"/>
<accession>A0A415ETU7</accession>
<keyword evidence="2" id="KW-1133">Transmembrane helix</keyword>
<proteinExistence type="predicted"/>
<evidence type="ECO:0008006" key="5">
    <source>
        <dbReference type="Google" id="ProtNLM"/>
    </source>
</evidence>
<dbReference type="Proteomes" id="UP000286288">
    <property type="component" value="Unassembled WGS sequence"/>
</dbReference>